<protein>
    <recommendedName>
        <fullName evidence="6">O-antigen ligase-related domain-containing protein</fullName>
    </recommendedName>
</protein>
<sequence length="456" mass="51859">MNNNLNFFKISKFFLYLAPFSTAIVTASTLFPFIVGKYVFFRAAVDLALIFFLLGLLLQDKLSVMGSRLSAKLKSPLVIAVSIFVLIFILSGFFGVNPSNSFWSNFERGEGGIQIIHLYVFFLLLAVVFREEKDWLKLFWVLIAAAALMILYGAAAGLKMSGFIGGAFGGSGFRFSGSIGNPAYVATYLVFSLFYACYLLFGADRRESDKNSRGIIFYWEKLKTLKGIILMFFMILFFVFFWLAATRGAFVGLLAAIVAGTAYFVYGRKNLRKWFFGGVVVLLLAVGTMVYFKDTAFVKSIPGSRVFDISFSAQTWQHRTYMWKIAYDGFKERPLLGWGPENFINIFDRHFNVQYFNPTEGFGAWFDRAHSIYFDYLAETGILGLSSYLGIFAVFYWQLFKRRDDQRRQSALQNALIFAIPVAYLVQGIVLFDVLPTYLNVFSVLAFASYKFQKMD</sequence>
<evidence type="ECO:0000256" key="1">
    <source>
        <dbReference type="ARBA" id="ARBA00004141"/>
    </source>
</evidence>
<dbReference type="InterPro" id="IPR051533">
    <property type="entry name" value="WaaL-like"/>
</dbReference>
<comment type="caution">
    <text evidence="7">The sequence shown here is derived from an EMBL/GenBank/DDBJ whole genome shotgun (WGS) entry which is preliminary data.</text>
</comment>
<dbReference type="Proteomes" id="UP000033918">
    <property type="component" value="Unassembled WGS sequence"/>
</dbReference>
<organism evidence="7 8">
    <name type="scientific">Candidatus Wolfebacteria bacterium GW2011_GWB1_41_12</name>
    <dbReference type="NCBI Taxonomy" id="1619006"/>
    <lineage>
        <taxon>Bacteria</taxon>
        <taxon>Candidatus Wolfeibacteriota</taxon>
    </lineage>
</organism>
<dbReference type="PANTHER" id="PTHR37422:SF13">
    <property type="entry name" value="LIPOPOLYSACCHARIDE BIOSYNTHESIS PROTEIN PA4999-RELATED"/>
    <property type="match status" value="1"/>
</dbReference>
<keyword evidence="2 5" id="KW-0812">Transmembrane</keyword>
<dbReference type="EMBL" id="LCAK01000001">
    <property type="protein sequence ID" value="KKR89166.1"/>
    <property type="molecule type" value="Genomic_DNA"/>
</dbReference>
<dbReference type="AlphaFoldDB" id="A0A0G0UNW2"/>
<evidence type="ECO:0000313" key="8">
    <source>
        <dbReference type="Proteomes" id="UP000033918"/>
    </source>
</evidence>
<dbReference type="GO" id="GO:0016020">
    <property type="term" value="C:membrane"/>
    <property type="evidence" value="ECO:0007669"/>
    <property type="project" value="UniProtKB-SubCell"/>
</dbReference>
<feature type="transmembrane region" description="Helical" evidence="5">
    <location>
        <begin position="13"/>
        <end position="34"/>
    </location>
</feature>
<evidence type="ECO:0000256" key="2">
    <source>
        <dbReference type="ARBA" id="ARBA00022692"/>
    </source>
</evidence>
<dbReference type="InterPro" id="IPR007016">
    <property type="entry name" value="O-antigen_ligase-rel_domated"/>
</dbReference>
<feature type="transmembrane region" description="Helical" evidence="5">
    <location>
        <begin position="411"/>
        <end position="429"/>
    </location>
</feature>
<gene>
    <name evidence="7" type="ORF">UU38_C0001G0068</name>
</gene>
<feature type="transmembrane region" description="Helical" evidence="5">
    <location>
        <begin position="274"/>
        <end position="292"/>
    </location>
</feature>
<feature type="transmembrane region" description="Helical" evidence="5">
    <location>
        <begin position="376"/>
        <end position="399"/>
    </location>
</feature>
<feature type="transmembrane region" description="Helical" evidence="5">
    <location>
        <begin position="224"/>
        <end position="243"/>
    </location>
</feature>
<feature type="transmembrane region" description="Helical" evidence="5">
    <location>
        <begin position="183"/>
        <end position="203"/>
    </location>
</feature>
<evidence type="ECO:0000256" key="5">
    <source>
        <dbReference type="SAM" id="Phobius"/>
    </source>
</evidence>
<dbReference type="Pfam" id="PF04932">
    <property type="entry name" value="Wzy_C"/>
    <property type="match status" value="1"/>
</dbReference>
<feature type="transmembrane region" description="Helical" evidence="5">
    <location>
        <begin position="77"/>
        <end position="96"/>
    </location>
</feature>
<evidence type="ECO:0000259" key="6">
    <source>
        <dbReference type="Pfam" id="PF04932"/>
    </source>
</evidence>
<evidence type="ECO:0000256" key="4">
    <source>
        <dbReference type="ARBA" id="ARBA00023136"/>
    </source>
</evidence>
<feature type="transmembrane region" description="Helical" evidence="5">
    <location>
        <begin position="249"/>
        <end position="267"/>
    </location>
</feature>
<accession>A0A0G0UNW2</accession>
<feature type="transmembrane region" description="Helical" evidence="5">
    <location>
        <begin position="40"/>
        <end position="57"/>
    </location>
</feature>
<keyword evidence="3 5" id="KW-1133">Transmembrane helix</keyword>
<comment type="subcellular location">
    <subcellularLocation>
        <location evidence="1">Membrane</location>
        <topology evidence="1">Multi-pass membrane protein</topology>
    </subcellularLocation>
</comment>
<proteinExistence type="predicted"/>
<feature type="transmembrane region" description="Helical" evidence="5">
    <location>
        <begin position="138"/>
        <end position="158"/>
    </location>
</feature>
<evidence type="ECO:0000256" key="3">
    <source>
        <dbReference type="ARBA" id="ARBA00022989"/>
    </source>
</evidence>
<name>A0A0G0UNW2_9BACT</name>
<dbReference type="PANTHER" id="PTHR37422">
    <property type="entry name" value="TEICHURONIC ACID BIOSYNTHESIS PROTEIN TUAE"/>
    <property type="match status" value="1"/>
</dbReference>
<reference evidence="7 8" key="1">
    <citation type="journal article" date="2015" name="Nature">
        <title>rRNA introns, odd ribosomes, and small enigmatic genomes across a large radiation of phyla.</title>
        <authorList>
            <person name="Brown C.T."/>
            <person name="Hug L.A."/>
            <person name="Thomas B.C."/>
            <person name="Sharon I."/>
            <person name="Castelle C.J."/>
            <person name="Singh A."/>
            <person name="Wilkins M.J."/>
            <person name="Williams K.H."/>
            <person name="Banfield J.F."/>
        </authorList>
    </citation>
    <scope>NUCLEOTIDE SEQUENCE [LARGE SCALE GENOMIC DNA]</scope>
</reference>
<feature type="transmembrane region" description="Helical" evidence="5">
    <location>
        <begin position="111"/>
        <end position="129"/>
    </location>
</feature>
<keyword evidence="4 5" id="KW-0472">Membrane</keyword>
<feature type="domain" description="O-antigen ligase-related" evidence="6">
    <location>
        <begin position="232"/>
        <end position="388"/>
    </location>
</feature>
<evidence type="ECO:0000313" key="7">
    <source>
        <dbReference type="EMBL" id="KKR89166.1"/>
    </source>
</evidence>